<dbReference type="InterPro" id="IPR002181">
    <property type="entry name" value="Fibrinogen_a/b/g_C_dom"/>
</dbReference>
<dbReference type="OrthoDB" id="7735550at2759"/>
<dbReference type="CDD" id="cd00087">
    <property type="entry name" value="FReD"/>
    <property type="match status" value="1"/>
</dbReference>
<proteinExistence type="predicted"/>
<dbReference type="AlphaFoldDB" id="A0A7R8CBN5"/>
<evidence type="ECO:0000313" key="2">
    <source>
        <dbReference type="Proteomes" id="UP000675881"/>
    </source>
</evidence>
<dbReference type="Gene3D" id="3.90.215.10">
    <property type="entry name" value="Gamma Fibrinogen, chain A, domain 1"/>
    <property type="match status" value="2"/>
</dbReference>
<accession>A0A7R8CBN5</accession>
<evidence type="ECO:0000313" key="1">
    <source>
        <dbReference type="EMBL" id="CAF2762394.1"/>
    </source>
</evidence>
<sequence length="459" mass="53230">MWSVIYGVMMLIILQVSRSHVPPLPQQNKQDTFSSNTPETVDVLSMFDAMMSKLESKLKRVESLDHAVHGLIQKLDDNCPSSVINAKLLKLLFRNKKMEKFHTSMTLKKHMNTMDKKIGLQMTLFSRQLMKMGRLINDVHKDLLLEQDNSRKISKIEEFLSTLKDPLSSVSVKVDERLSFHKTSRQERAIYGIHSDLNVKTNKIIQELSHVEHEIYRTSKEDKNSSKPVKRVKSHIRIESSGVNKHGVIGYSCADLFEKDFRKKSDVYYLQSGDTPFWFLKVFCEMESEKNRERNGGGWTVIQRRGDNFDTPRENFNRPWQDYKKELEDFENNERFASYSSFKIGPESQNYALMLEGYDGNAGDALNDPWYGANLRPFSTFDRDNDGSTMNCASILKGGWWWKSCGRSLNGLYLSNPQDLNAKQGIVWFPWKGWDYSLKRSLIMIRAKKTITQRRSATN</sequence>
<reference evidence="1" key="1">
    <citation type="submission" date="2021-02" db="EMBL/GenBank/DDBJ databases">
        <authorList>
            <person name="Bekaert M."/>
        </authorList>
    </citation>
    <scope>NUCLEOTIDE SEQUENCE</scope>
    <source>
        <strain evidence="1">IoA-00</strain>
    </source>
</reference>
<dbReference type="PANTHER" id="PTHR19143">
    <property type="entry name" value="FIBRINOGEN/TENASCIN/ANGIOPOEITIN"/>
    <property type="match status" value="1"/>
</dbReference>
<organism evidence="1 2">
    <name type="scientific">Lepeophtheirus salmonis</name>
    <name type="common">Salmon louse</name>
    <name type="synonym">Caligus salmonis</name>
    <dbReference type="NCBI Taxonomy" id="72036"/>
    <lineage>
        <taxon>Eukaryota</taxon>
        <taxon>Metazoa</taxon>
        <taxon>Ecdysozoa</taxon>
        <taxon>Arthropoda</taxon>
        <taxon>Crustacea</taxon>
        <taxon>Multicrustacea</taxon>
        <taxon>Hexanauplia</taxon>
        <taxon>Copepoda</taxon>
        <taxon>Siphonostomatoida</taxon>
        <taxon>Caligidae</taxon>
        <taxon>Lepeophtheirus</taxon>
    </lineage>
</organism>
<dbReference type="SMART" id="SM00186">
    <property type="entry name" value="FBG"/>
    <property type="match status" value="1"/>
</dbReference>
<dbReference type="InterPro" id="IPR050373">
    <property type="entry name" value="Fibrinogen_C-term_domain"/>
</dbReference>
<dbReference type="PROSITE" id="PS51406">
    <property type="entry name" value="FIBRINOGEN_C_2"/>
    <property type="match status" value="1"/>
</dbReference>
<dbReference type="InterPro" id="IPR036056">
    <property type="entry name" value="Fibrinogen-like_C"/>
</dbReference>
<protein>
    <submittedName>
        <fullName evidence="1">(salmon louse) hypothetical protein</fullName>
    </submittedName>
</protein>
<name>A0A7R8CBN5_LEPSM</name>
<dbReference type="InterPro" id="IPR014716">
    <property type="entry name" value="Fibrinogen_a/b/g_C_1"/>
</dbReference>
<dbReference type="GO" id="GO:0005615">
    <property type="term" value="C:extracellular space"/>
    <property type="evidence" value="ECO:0007669"/>
    <property type="project" value="TreeGrafter"/>
</dbReference>
<dbReference type="EMBL" id="HG994580">
    <property type="protein sequence ID" value="CAF2762394.1"/>
    <property type="molecule type" value="Genomic_DNA"/>
</dbReference>
<dbReference type="Pfam" id="PF00147">
    <property type="entry name" value="Fibrinogen_C"/>
    <property type="match status" value="2"/>
</dbReference>
<dbReference type="SUPFAM" id="SSF56496">
    <property type="entry name" value="Fibrinogen C-terminal domain-like"/>
    <property type="match status" value="1"/>
</dbReference>
<dbReference type="PANTHER" id="PTHR19143:SF426">
    <property type="entry name" value="RE19569P"/>
    <property type="match status" value="1"/>
</dbReference>
<gene>
    <name evidence="1" type="ORF">LSAA_543</name>
</gene>
<dbReference type="Proteomes" id="UP000675881">
    <property type="component" value="Chromosome 1"/>
</dbReference>
<keyword evidence="2" id="KW-1185">Reference proteome</keyword>